<evidence type="ECO:0000313" key="1">
    <source>
        <dbReference type="EMBL" id="GID63158.1"/>
    </source>
</evidence>
<proteinExistence type="predicted"/>
<evidence type="ECO:0000313" key="2">
    <source>
        <dbReference type="Proteomes" id="UP000619479"/>
    </source>
</evidence>
<gene>
    <name evidence="1" type="ORF">Acy02nite_10390</name>
</gene>
<protein>
    <submittedName>
        <fullName evidence="1">Uncharacterized protein</fullName>
    </submittedName>
</protein>
<dbReference type="RefSeq" id="WP_203738618.1">
    <property type="nucleotide sequence ID" value="NZ_BAAAUC010000013.1"/>
</dbReference>
<comment type="caution">
    <text evidence="1">The sequence shown here is derived from an EMBL/GenBank/DDBJ whole genome shotgun (WGS) entry which is preliminary data.</text>
</comment>
<dbReference type="AlphaFoldDB" id="A0A919M3F9"/>
<organism evidence="1 2">
    <name type="scientific">Actinoplanes cyaneus</name>
    <dbReference type="NCBI Taxonomy" id="52696"/>
    <lineage>
        <taxon>Bacteria</taxon>
        <taxon>Bacillati</taxon>
        <taxon>Actinomycetota</taxon>
        <taxon>Actinomycetes</taxon>
        <taxon>Micromonosporales</taxon>
        <taxon>Micromonosporaceae</taxon>
        <taxon>Actinoplanes</taxon>
    </lineage>
</organism>
<accession>A0A919M3F9</accession>
<dbReference type="EMBL" id="BOMH01000007">
    <property type="protein sequence ID" value="GID63158.1"/>
    <property type="molecule type" value="Genomic_DNA"/>
</dbReference>
<reference evidence="1" key="1">
    <citation type="submission" date="2021-01" db="EMBL/GenBank/DDBJ databases">
        <title>Whole genome shotgun sequence of Actinoplanes cyaneus NBRC 14990.</title>
        <authorList>
            <person name="Komaki H."/>
            <person name="Tamura T."/>
        </authorList>
    </citation>
    <scope>NUCLEOTIDE SEQUENCE</scope>
    <source>
        <strain evidence="1">NBRC 14990</strain>
    </source>
</reference>
<keyword evidence="2" id="KW-1185">Reference proteome</keyword>
<name>A0A919M3F9_9ACTN</name>
<dbReference type="Proteomes" id="UP000619479">
    <property type="component" value="Unassembled WGS sequence"/>
</dbReference>
<sequence length="275" mass="30211">MRKWVYGAVALVLAGLFWYSTGNVGKNDHEAAYKELSKVREKLEKAGTARVDFTASLTGGKPFGEWQGTSVVRFTEPSWDTSYTRMAGTGTDGITARRVHVGNADYYTSTDLIAPDGRPWWDASRTAQVWGDQLSNPQLNVADITTWLPFFGGLDVYLADSAKQSDHKYRLECMSGRSVCPPPFGTRLDDHFDQTSPPILTAQLDDDGRLVKLDVECVLTNSDKVEPGDVSLRPKATYYVKASFELSGFGDDAQIQAPADAEITASNRVVPKGRS</sequence>